<dbReference type="OrthoDB" id="455474at2"/>
<dbReference type="PANTHER" id="PTHR10285">
    <property type="entry name" value="URIDINE KINASE"/>
    <property type="match status" value="1"/>
</dbReference>
<dbReference type="EMBL" id="CP034759">
    <property type="protein sequence ID" value="QBG34501.1"/>
    <property type="molecule type" value="Genomic_DNA"/>
</dbReference>
<sequence>MFVLSRFINKHNLTDHFKDNALTYWHPLADEIVNWCQHQYQQHTPIFVGVNGCQGSGKSTLCQYLKQYLHNNYQLNVVCLSLDDFYLSSNERAKHGKSIHPLFATRGVPGTHNIPLLTHILNKLTALSERQELTLPQFDKLTDEPLAIDFCPKIAGKVDVVLFEGWCWGVAAQDDKQLTVPINRLEKHYDPLLVWRKTINQLLKQDYMPLYQQMHYWLMLKAPNFDCVYQWRLEQEQKMLTQYRAKSAKSLMTNKLLKAMSAEEVASFVEYFQRLTEHALIDLPPKMDKVFILNANREVIGVQSKTRKEQM</sequence>
<dbReference type="InterPro" id="IPR027417">
    <property type="entry name" value="P-loop_NTPase"/>
</dbReference>
<evidence type="ECO:0000313" key="1">
    <source>
        <dbReference type="EMBL" id="QBG34501.1"/>
    </source>
</evidence>
<keyword evidence="1" id="KW-0808">Transferase</keyword>
<reference evidence="1 2" key="1">
    <citation type="submission" date="2018-12" db="EMBL/GenBank/DDBJ databases">
        <title>Complete genome of Litorilituus sediminis.</title>
        <authorList>
            <person name="Liu A."/>
            <person name="Rong J."/>
        </authorList>
    </citation>
    <scope>NUCLEOTIDE SEQUENCE [LARGE SCALE GENOMIC DNA]</scope>
    <source>
        <strain evidence="1 2">JCM 17549</strain>
    </source>
</reference>
<dbReference type="AlphaFoldDB" id="A0A4P6P0P3"/>
<dbReference type="GO" id="GO:0016301">
    <property type="term" value="F:kinase activity"/>
    <property type="evidence" value="ECO:0007669"/>
    <property type="project" value="UniProtKB-KW"/>
</dbReference>
<proteinExistence type="predicted"/>
<accession>A0A4P6P0P3</accession>
<organism evidence="1 2">
    <name type="scientific">Litorilituus sediminis</name>
    <dbReference type="NCBI Taxonomy" id="718192"/>
    <lineage>
        <taxon>Bacteria</taxon>
        <taxon>Pseudomonadati</taxon>
        <taxon>Pseudomonadota</taxon>
        <taxon>Gammaproteobacteria</taxon>
        <taxon>Alteromonadales</taxon>
        <taxon>Colwelliaceae</taxon>
        <taxon>Litorilituus</taxon>
    </lineage>
</organism>
<protein>
    <submittedName>
        <fullName evidence="1">Kinase</fullName>
    </submittedName>
</protein>
<dbReference type="KEGG" id="lsd:EMK97_01485"/>
<name>A0A4P6P0P3_9GAMM</name>
<dbReference type="Proteomes" id="UP000290244">
    <property type="component" value="Chromosome"/>
</dbReference>
<dbReference type="SUPFAM" id="SSF52540">
    <property type="entry name" value="P-loop containing nucleoside triphosphate hydrolases"/>
    <property type="match status" value="1"/>
</dbReference>
<evidence type="ECO:0000313" key="2">
    <source>
        <dbReference type="Proteomes" id="UP000290244"/>
    </source>
</evidence>
<keyword evidence="2" id="KW-1185">Reference proteome</keyword>
<gene>
    <name evidence="1" type="ORF">EMK97_01485</name>
</gene>
<dbReference type="Gene3D" id="3.40.50.300">
    <property type="entry name" value="P-loop containing nucleotide triphosphate hydrolases"/>
    <property type="match status" value="1"/>
</dbReference>
<keyword evidence="1" id="KW-0418">Kinase</keyword>